<dbReference type="Proteomes" id="UP000001025">
    <property type="component" value="Chromosome"/>
</dbReference>
<accession>Q7UI52</accession>
<evidence type="ECO:0000313" key="1">
    <source>
        <dbReference type="EMBL" id="CAD77762.1"/>
    </source>
</evidence>
<keyword evidence="2" id="KW-1185">Reference proteome</keyword>
<dbReference type="EnsemblBacteria" id="CAD77762">
    <property type="protein sequence ID" value="CAD77762"/>
    <property type="gene ID" value="RB12755"/>
</dbReference>
<dbReference type="STRING" id="243090.RB12755"/>
<evidence type="ECO:0000313" key="2">
    <source>
        <dbReference type="Proteomes" id="UP000001025"/>
    </source>
</evidence>
<gene>
    <name evidence="1" type="ordered locus">RB12755</name>
</gene>
<organism evidence="1 2">
    <name type="scientific">Rhodopirellula baltica (strain DSM 10527 / NCIMB 13988 / SH1)</name>
    <dbReference type="NCBI Taxonomy" id="243090"/>
    <lineage>
        <taxon>Bacteria</taxon>
        <taxon>Pseudomonadati</taxon>
        <taxon>Planctomycetota</taxon>
        <taxon>Planctomycetia</taxon>
        <taxon>Pirellulales</taxon>
        <taxon>Pirellulaceae</taxon>
        <taxon>Rhodopirellula</taxon>
    </lineage>
</organism>
<name>Q7UI52_RHOBA</name>
<proteinExistence type="predicted"/>
<protein>
    <submittedName>
        <fullName evidence="1">Uncharacterized protein</fullName>
    </submittedName>
</protein>
<dbReference type="EMBL" id="BX294155">
    <property type="protein sequence ID" value="CAD77762.1"/>
    <property type="molecule type" value="Genomic_DNA"/>
</dbReference>
<dbReference type="InParanoid" id="Q7UI52"/>
<dbReference type="KEGG" id="rba:RB12755"/>
<dbReference type="HOGENOM" id="CLU_2047882_0_0_0"/>
<reference evidence="1 2" key="1">
    <citation type="journal article" date="2003" name="Proc. Natl. Acad. Sci. U.S.A.">
        <title>Complete genome sequence of the marine planctomycete Pirellula sp. strain 1.</title>
        <authorList>
            <person name="Gloeckner F.O."/>
            <person name="Kube M."/>
            <person name="Bauer M."/>
            <person name="Teeling H."/>
            <person name="Lombardot T."/>
            <person name="Ludwig W."/>
            <person name="Gade D."/>
            <person name="Beck A."/>
            <person name="Borzym K."/>
            <person name="Heitmann K."/>
            <person name="Rabus R."/>
            <person name="Schlesner H."/>
            <person name="Amann R."/>
            <person name="Reinhardt R."/>
        </authorList>
    </citation>
    <scope>NUCLEOTIDE SEQUENCE [LARGE SCALE GENOMIC DNA]</scope>
    <source>
        <strain evidence="2">DSM 10527 / NCIMB 13988 / SH1</strain>
    </source>
</reference>
<sequence length="120" mass="12832">MSRARSWPCSTRSTASLLASHRIPANCLSPDRGGRSAAPRSTFNVARWGPQRAEHESSTVVADDVCSAHEVRAGMDATLLGFRELLDGTIGDNCFTLERHHPSLAGAPSVPCMSSARCPQ</sequence>
<dbReference type="AlphaFoldDB" id="Q7UI52"/>